<accession>A0ACB9P818</accession>
<sequence length="837" mass="92499">MPPALMNPLLPEPSSVPSPSPESVSQGPALENRRFGGLRGLLWRINLGVLPSSSSASIDDLRRAAADSRRRYASLRRRLLVDPHIPKDGSNSPYLTMDNPLSQNPDSTWSRFFRNAELERMVDQDLSRLYPEHGNYFQTAGCQGMLRRILLLWCLRHPECGYRQGMHELLAPLLYVLQVDLERLSEVRKLYEDHFTDRFDGILCQENDLSYNFDFSKSPDLMEDEIDSHGNAMKTKRLDELDPEIQTIVLLSDAYGAEGELGIVLSEKFLEHDAYCMFDALMNGSRGSVAMADFFLSSPAVGSHTGLPPVIEASTAMYQLLSLVDSSLHSHLVDLGVEPQYFALRWLRVLFGREFSLGHLLIIWDEIFASDNRKVAKKVDDETDSGFRILHSPRGTFIIAMAVAILLQLRSSLLATENPTICLQRLLNFPENANINKLLEKAKSLWALALSTDISSSSPIFIGVYNPSKSVMTKSVTLPSESVSPKTPLNLVTDSYWEEKWRVLHNAEELKKKDGAEKHIPTRKKGWMEKVKFTLKRAESDPSPPKVHNGKKECKASVRRSLLEDLSGKLGSEEDIGTMHCHEILNQQDNVSVEGKVEGQDGGDCKDDHYTAEDTSLSGNTGSEENLSIFSDSNSPPNEAIDHENASEKSSVASNLSVDECNENALAAANDSPPPISDPPGNTTPTSVCNNDPTENSAVGSKERKVLPSKFPWFWKFGKNASEGIAEKRVGASEATKSTDSSSNQSTTTASSTADGRCSSVSCKGDSVDQNVMGTLRNIGQSMLEHIQVIESVFQQERGQGTSLENFSKNVLVGKGQVTAMTALKELRKISNLLSEM</sequence>
<reference evidence="1 2" key="1">
    <citation type="journal article" date="2022" name="DNA Res.">
        <title>Chromosomal-level genome assembly of the orchid tree Bauhinia variegata (Leguminosae; Cercidoideae) supports the allotetraploid origin hypothesis of Bauhinia.</title>
        <authorList>
            <person name="Zhong Y."/>
            <person name="Chen Y."/>
            <person name="Zheng D."/>
            <person name="Pang J."/>
            <person name="Liu Y."/>
            <person name="Luo S."/>
            <person name="Meng S."/>
            <person name="Qian L."/>
            <person name="Wei D."/>
            <person name="Dai S."/>
            <person name="Zhou R."/>
        </authorList>
    </citation>
    <scope>NUCLEOTIDE SEQUENCE [LARGE SCALE GENOMIC DNA]</scope>
    <source>
        <strain evidence="1">BV-YZ2020</strain>
    </source>
</reference>
<comment type="caution">
    <text evidence="1">The sequence shown here is derived from an EMBL/GenBank/DDBJ whole genome shotgun (WGS) entry which is preliminary data.</text>
</comment>
<dbReference type="EMBL" id="CM039430">
    <property type="protein sequence ID" value="KAI4344456.1"/>
    <property type="molecule type" value="Genomic_DNA"/>
</dbReference>
<keyword evidence="2" id="KW-1185">Reference proteome</keyword>
<evidence type="ECO:0000313" key="1">
    <source>
        <dbReference type="EMBL" id="KAI4344456.1"/>
    </source>
</evidence>
<name>A0ACB9P818_BAUVA</name>
<protein>
    <submittedName>
        <fullName evidence="1">Uncharacterized protein</fullName>
    </submittedName>
</protein>
<gene>
    <name evidence="1" type="ORF">L6164_011682</name>
</gene>
<proteinExistence type="predicted"/>
<dbReference type="Proteomes" id="UP000828941">
    <property type="component" value="Chromosome 5"/>
</dbReference>
<evidence type="ECO:0000313" key="2">
    <source>
        <dbReference type="Proteomes" id="UP000828941"/>
    </source>
</evidence>
<organism evidence="1 2">
    <name type="scientific">Bauhinia variegata</name>
    <name type="common">Purple orchid tree</name>
    <name type="synonym">Phanera variegata</name>
    <dbReference type="NCBI Taxonomy" id="167791"/>
    <lineage>
        <taxon>Eukaryota</taxon>
        <taxon>Viridiplantae</taxon>
        <taxon>Streptophyta</taxon>
        <taxon>Embryophyta</taxon>
        <taxon>Tracheophyta</taxon>
        <taxon>Spermatophyta</taxon>
        <taxon>Magnoliopsida</taxon>
        <taxon>eudicotyledons</taxon>
        <taxon>Gunneridae</taxon>
        <taxon>Pentapetalae</taxon>
        <taxon>rosids</taxon>
        <taxon>fabids</taxon>
        <taxon>Fabales</taxon>
        <taxon>Fabaceae</taxon>
        <taxon>Cercidoideae</taxon>
        <taxon>Cercideae</taxon>
        <taxon>Bauhiniinae</taxon>
        <taxon>Bauhinia</taxon>
    </lineage>
</organism>